<feature type="region of interest" description="Disordered" evidence="10">
    <location>
        <begin position="582"/>
        <end position="625"/>
    </location>
</feature>
<dbReference type="InterPro" id="IPR017432">
    <property type="entry name" value="Distrobrevin"/>
</dbReference>
<dbReference type="SUPFAM" id="SSF57850">
    <property type="entry name" value="RING/U-box"/>
    <property type="match status" value="1"/>
</dbReference>
<feature type="compositionally biased region" description="Polar residues" evidence="10">
    <location>
        <begin position="608"/>
        <end position="621"/>
    </location>
</feature>
<keyword evidence="12" id="KW-1185">Reference proteome</keyword>
<evidence type="ECO:0000256" key="7">
    <source>
        <dbReference type="ARBA" id="ARBA00023054"/>
    </source>
</evidence>
<organism evidence="12 13">
    <name type="scientific">Balaenoptera acutorostrata</name>
    <name type="common">Common minke whale</name>
    <name type="synonym">Balaena rostrata</name>
    <dbReference type="NCBI Taxonomy" id="9767"/>
    <lineage>
        <taxon>Eukaryota</taxon>
        <taxon>Metazoa</taxon>
        <taxon>Chordata</taxon>
        <taxon>Craniata</taxon>
        <taxon>Vertebrata</taxon>
        <taxon>Euteleostomi</taxon>
        <taxon>Mammalia</taxon>
        <taxon>Eutheria</taxon>
        <taxon>Laurasiatheria</taxon>
        <taxon>Artiodactyla</taxon>
        <taxon>Whippomorpha</taxon>
        <taxon>Cetacea</taxon>
        <taxon>Mysticeti</taxon>
        <taxon>Balaenopteridae</taxon>
        <taxon>Balaenoptera</taxon>
    </lineage>
</organism>
<evidence type="ECO:0000256" key="6">
    <source>
        <dbReference type="ARBA" id="ARBA00022833"/>
    </source>
</evidence>
<dbReference type="PANTHER" id="PTHR12268:SF19">
    <property type="entry name" value="DYSTROBREVIN ALPHA"/>
    <property type="match status" value="1"/>
</dbReference>
<comment type="subcellular location">
    <subcellularLocation>
        <location evidence="1">Cytoplasm</location>
    </subcellularLocation>
</comment>
<reference evidence="13" key="1">
    <citation type="submission" date="2025-08" db="UniProtKB">
        <authorList>
            <consortium name="RefSeq"/>
        </authorList>
    </citation>
    <scope>IDENTIFICATION</scope>
</reference>
<keyword evidence="4" id="KW-0479">Metal-binding</keyword>
<protein>
    <submittedName>
        <fullName evidence="13">Dystrobrevin alpha isoform X18</fullName>
    </submittedName>
</protein>
<dbReference type="InterPro" id="IPR015154">
    <property type="entry name" value="EF-hand_dom_typ2"/>
</dbReference>
<keyword evidence="5 8" id="KW-0863">Zinc-finger</keyword>
<keyword evidence="3" id="KW-0963">Cytoplasm</keyword>
<dbReference type="Pfam" id="PF09068">
    <property type="entry name" value="EF-hand_2"/>
    <property type="match status" value="1"/>
</dbReference>
<dbReference type="GeneID" id="103001956"/>
<evidence type="ECO:0000256" key="4">
    <source>
        <dbReference type="ARBA" id="ARBA00022723"/>
    </source>
</evidence>
<evidence type="ECO:0000256" key="10">
    <source>
        <dbReference type="SAM" id="MobiDB-lite"/>
    </source>
</evidence>
<dbReference type="InterPro" id="IPR015153">
    <property type="entry name" value="EF-hand_dom_typ1"/>
</dbReference>
<name>A0ABM3RWY4_BALAC</name>
<dbReference type="CDD" id="cd16249">
    <property type="entry name" value="EFh_DTNA"/>
    <property type="match status" value="1"/>
</dbReference>
<dbReference type="Pfam" id="PF09069">
    <property type="entry name" value="EF-hand_3"/>
    <property type="match status" value="1"/>
</dbReference>
<gene>
    <name evidence="13" type="primary">DTNA</name>
</gene>
<comment type="similarity">
    <text evidence="2">Belongs to the dystrophin family. Dystrobrevin subfamily.</text>
</comment>
<dbReference type="Pfam" id="PF00569">
    <property type="entry name" value="ZZ"/>
    <property type="match status" value="1"/>
</dbReference>
<evidence type="ECO:0000256" key="8">
    <source>
        <dbReference type="PROSITE-ProRule" id="PRU00228"/>
    </source>
</evidence>
<evidence type="ECO:0000256" key="3">
    <source>
        <dbReference type="ARBA" id="ARBA00022490"/>
    </source>
</evidence>
<keyword evidence="6" id="KW-0862">Zinc</keyword>
<dbReference type="InterPro" id="IPR000433">
    <property type="entry name" value="Znf_ZZ"/>
</dbReference>
<feature type="domain" description="ZZ-type" evidence="11">
    <location>
        <begin position="238"/>
        <end position="294"/>
    </location>
</feature>
<evidence type="ECO:0000313" key="12">
    <source>
        <dbReference type="Proteomes" id="UP001652580"/>
    </source>
</evidence>
<keyword evidence="7 9" id="KW-0175">Coiled coil</keyword>
<feature type="compositionally biased region" description="Basic and acidic residues" evidence="10">
    <location>
        <begin position="728"/>
        <end position="741"/>
    </location>
</feature>
<evidence type="ECO:0000259" key="11">
    <source>
        <dbReference type="PROSITE" id="PS50135"/>
    </source>
</evidence>
<feature type="compositionally biased region" description="Polar residues" evidence="10">
    <location>
        <begin position="584"/>
        <end position="596"/>
    </location>
</feature>
<evidence type="ECO:0000256" key="9">
    <source>
        <dbReference type="SAM" id="Coils"/>
    </source>
</evidence>
<proteinExistence type="inferred from homology"/>
<dbReference type="Gene3D" id="3.30.60.90">
    <property type="match status" value="1"/>
</dbReference>
<dbReference type="CDD" id="cd02334">
    <property type="entry name" value="ZZ_dystrophin"/>
    <property type="match status" value="1"/>
</dbReference>
<sequence>MIEDSGKRGNTMAERRQLFAEMRAQDLDRIRLSTYRTACKLRFVQKKCNLHLVDIWNVIEALRENGLNNVDPNIELNVARLEAVLSTIFYQLNKRMPTTHQIQVEQSISLLLNFLLAAFDPEGHGKISVFAVKMALATLCGGKIMDKLRYIFSMISDSSGVMVYGRYDQFLREVLKLPTAVFEGPSFGYTEQSARSCFSQQKKVTLNGFLDTLMSDPPPQCLVWLPLLHRLANVENVFHPVECSYCHSESMMGFRYRCQQCHNYQLCQDCFWRGHAGGSHSNQHQMKEYTSWKSPAKKLTNALSKSLSCASSREPLHPMFPDQPEKPLNLAHIVPPRPVTSMNDSMFSHSVPSSGSPFITRRLPEGMSASSPVAKEHSLIKLYVSQLDHSARSPPKDSEVEQSKLLARAAPALLKGKGIQYSLNVADRLADEHVLIGLYVNMLRNNPSCMLESSTRLDEEHRLIARYAARLAAESTSSQPVQQRSAPDISFTIDANKQQRQLIAELENKNREILQEIQRLRLEHEQASQPTPEKAQQNPTLLAELRLLRQRKDELEQRMSALQESRRELMVQLEGLMKLLKTQGAGSPRSSPSHTISRPIPMPVRSASACSTPTHTPQDSLTGVGGDVQEAFAQSSRRNLRNDLLVAADSITNTMSSLVKELNSEAGSETESNVDSEFARTQFEDLVPSPTSEKAFLAQIHARKPGYLHSGATPSAMRGDVVTEDGDPYVRPEDENYEDDSVRQLENELKMEEYLKQKLQDEAYQVSLQG</sequence>
<dbReference type="Proteomes" id="UP001652580">
    <property type="component" value="Chromosome 13"/>
</dbReference>
<dbReference type="RefSeq" id="XP_057382113.1">
    <property type="nucleotide sequence ID" value="XM_057526130.1"/>
</dbReference>
<dbReference type="PANTHER" id="PTHR12268">
    <property type="entry name" value="E3 UBIQUITIN-PROTEIN LIGASE KCMF1"/>
    <property type="match status" value="1"/>
</dbReference>
<dbReference type="InterPro" id="IPR011992">
    <property type="entry name" value="EF-hand-dom_pair"/>
</dbReference>
<feature type="coiled-coil region" evidence="9">
    <location>
        <begin position="496"/>
        <end position="572"/>
    </location>
</feature>
<dbReference type="InterPro" id="IPR043145">
    <property type="entry name" value="Znf_ZZ_sf"/>
</dbReference>
<evidence type="ECO:0000313" key="13">
    <source>
        <dbReference type="RefSeq" id="XP_057382113.1"/>
    </source>
</evidence>
<dbReference type="InterPro" id="IPR050774">
    <property type="entry name" value="KCMF1/Dystrophin"/>
</dbReference>
<feature type="region of interest" description="Disordered" evidence="10">
    <location>
        <begin position="708"/>
        <end position="741"/>
    </location>
</feature>
<evidence type="ECO:0000256" key="5">
    <source>
        <dbReference type="ARBA" id="ARBA00022771"/>
    </source>
</evidence>
<dbReference type="SMART" id="SM00291">
    <property type="entry name" value="ZnF_ZZ"/>
    <property type="match status" value="1"/>
</dbReference>
<evidence type="ECO:0000256" key="2">
    <source>
        <dbReference type="ARBA" id="ARBA00009563"/>
    </source>
</evidence>
<dbReference type="SUPFAM" id="SSF47473">
    <property type="entry name" value="EF-hand"/>
    <property type="match status" value="2"/>
</dbReference>
<dbReference type="PROSITE" id="PS01357">
    <property type="entry name" value="ZF_ZZ_1"/>
    <property type="match status" value="1"/>
</dbReference>
<dbReference type="Gene3D" id="1.10.238.10">
    <property type="entry name" value="EF-hand"/>
    <property type="match status" value="2"/>
</dbReference>
<accession>A0ABM3RWY4</accession>
<dbReference type="PIRSF" id="PIRSF038204">
    <property type="entry name" value="Distrobrevin"/>
    <property type="match status" value="1"/>
</dbReference>
<dbReference type="PROSITE" id="PS50135">
    <property type="entry name" value="ZF_ZZ_2"/>
    <property type="match status" value="1"/>
</dbReference>
<evidence type="ECO:0000256" key="1">
    <source>
        <dbReference type="ARBA" id="ARBA00004496"/>
    </source>
</evidence>